<comment type="caution">
    <text evidence="1">The sequence shown here is derived from an EMBL/GenBank/DDBJ whole genome shotgun (WGS) entry which is preliminary data.</text>
</comment>
<dbReference type="AlphaFoldDB" id="A0AAP5I5K6"/>
<proteinExistence type="predicted"/>
<keyword evidence="2" id="KW-1185">Reference proteome</keyword>
<protein>
    <submittedName>
        <fullName evidence="1">DUF1816 domain-containing protein</fullName>
    </submittedName>
</protein>
<organism evidence="1 2">
    <name type="scientific">Aetokthonos hydrillicola Thurmond2011</name>
    <dbReference type="NCBI Taxonomy" id="2712845"/>
    <lineage>
        <taxon>Bacteria</taxon>
        <taxon>Bacillati</taxon>
        <taxon>Cyanobacteriota</taxon>
        <taxon>Cyanophyceae</taxon>
        <taxon>Nostocales</taxon>
        <taxon>Hapalosiphonaceae</taxon>
        <taxon>Aetokthonos</taxon>
    </lineage>
</organism>
<accession>A0AAP5I5K6</accession>
<dbReference type="Proteomes" id="UP000667802">
    <property type="component" value="Unassembled WGS sequence"/>
</dbReference>
<sequence>MTLIYKIKKEFLDFFLLKSDNHWWIEISTAKPHCIYYFGPFQHLQEAKTAQYGYVEDLESEAAEEIVVNIKYCNPDVLTVFNEEEQLNLLVTNNQKI</sequence>
<dbReference type="RefSeq" id="WP_208344062.1">
    <property type="nucleotide sequence ID" value="NZ_CAWQFN010000473.1"/>
</dbReference>
<evidence type="ECO:0000313" key="2">
    <source>
        <dbReference type="Proteomes" id="UP000667802"/>
    </source>
</evidence>
<dbReference type="Pfam" id="PF08846">
    <property type="entry name" value="DUF1816"/>
    <property type="match status" value="1"/>
</dbReference>
<dbReference type="InterPro" id="IPR014945">
    <property type="entry name" value="DUF1816"/>
</dbReference>
<name>A0AAP5I5K6_9CYAN</name>
<gene>
    <name evidence="1" type="ORF">G7B40_002805</name>
</gene>
<reference evidence="2" key="1">
    <citation type="journal article" date="2021" name="Science">
        <title>Hunting the eagle killer: A cyanobacterial neurotoxin causes vacuolar myelinopathy.</title>
        <authorList>
            <person name="Breinlinger S."/>
            <person name="Phillips T.J."/>
            <person name="Haram B.N."/>
            <person name="Mares J."/>
            <person name="Martinez Yerena J.A."/>
            <person name="Hrouzek P."/>
            <person name="Sobotka R."/>
            <person name="Henderson W.M."/>
            <person name="Schmieder P."/>
            <person name="Williams S.M."/>
            <person name="Lauderdale J.D."/>
            <person name="Wilde H.D."/>
            <person name="Gerrin W."/>
            <person name="Kust A."/>
            <person name="Washington J.W."/>
            <person name="Wagner C."/>
            <person name="Geier B."/>
            <person name="Liebeke M."/>
            <person name="Enke H."/>
            <person name="Niedermeyer T.H.J."/>
            <person name="Wilde S.B."/>
        </authorList>
    </citation>
    <scope>NUCLEOTIDE SEQUENCE [LARGE SCALE GENOMIC DNA]</scope>
    <source>
        <strain evidence="2">Thurmond2011</strain>
    </source>
</reference>
<dbReference type="EMBL" id="JAALHA020000001">
    <property type="protein sequence ID" value="MDR9893518.1"/>
    <property type="molecule type" value="Genomic_DNA"/>
</dbReference>
<evidence type="ECO:0000313" key="1">
    <source>
        <dbReference type="EMBL" id="MDR9893518.1"/>
    </source>
</evidence>